<reference evidence="1 2" key="1">
    <citation type="submission" date="2021-06" db="EMBL/GenBank/DDBJ databases">
        <authorList>
            <person name="Palmer J.M."/>
        </authorList>
    </citation>
    <scope>NUCLEOTIDE SEQUENCE [LARGE SCALE GENOMIC DNA]</scope>
    <source>
        <strain evidence="1 2">XC_2019</strain>
        <tissue evidence="1">Muscle</tissue>
    </source>
</reference>
<dbReference type="Proteomes" id="UP001434883">
    <property type="component" value="Unassembled WGS sequence"/>
</dbReference>
<protein>
    <submittedName>
        <fullName evidence="1">Uncharacterized protein</fullName>
    </submittedName>
</protein>
<comment type="caution">
    <text evidence="1">The sequence shown here is derived from an EMBL/GenBank/DDBJ whole genome shotgun (WGS) entry which is preliminary data.</text>
</comment>
<evidence type="ECO:0000313" key="1">
    <source>
        <dbReference type="EMBL" id="MEQ2192155.1"/>
    </source>
</evidence>
<keyword evidence="2" id="KW-1185">Reference proteome</keyword>
<sequence length="190" mass="21217">MSRLAHYRPDTKPLIDASLLAHPALSVSCSSSGCQTSSWKAVGGWLKTQFDHDHPHHDGNELSKMPQARVTPYTLFFFCAFLENKSSLGKLDHELIVLKKAADLNKLKQLANVYDGMNRRINRGGAGGSMCCASRRRCEAHKFTIKRQECESCKFQRALVSVMLRLEFLAFSLRGAGAVNCQVQLWMASL</sequence>
<proteinExistence type="predicted"/>
<dbReference type="EMBL" id="JAHRIN010001897">
    <property type="protein sequence ID" value="MEQ2192155.1"/>
    <property type="molecule type" value="Genomic_DNA"/>
</dbReference>
<gene>
    <name evidence="1" type="ORF">XENOCAPTIV_007814</name>
</gene>
<organism evidence="1 2">
    <name type="scientific">Xenoophorus captivus</name>
    <dbReference type="NCBI Taxonomy" id="1517983"/>
    <lineage>
        <taxon>Eukaryota</taxon>
        <taxon>Metazoa</taxon>
        <taxon>Chordata</taxon>
        <taxon>Craniata</taxon>
        <taxon>Vertebrata</taxon>
        <taxon>Euteleostomi</taxon>
        <taxon>Actinopterygii</taxon>
        <taxon>Neopterygii</taxon>
        <taxon>Teleostei</taxon>
        <taxon>Neoteleostei</taxon>
        <taxon>Acanthomorphata</taxon>
        <taxon>Ovalentaria</taxon>
        <taxon>Atherinomorphae</taxon>
        <taxon>Cyprinodontiformes</taxon>
        <taxon>Goodeidae</taxon>
        <taxon>Xenoophorus</taxon>
    </lineage>
</organism>
<accession>A0ABV0Q8N6</accession>
<name>A0ABV0Q8N6_9TELE</name>
<evidence type="ECO:0000313" key="2">
    <source>
        <dbReference type="Proteomes" id="UP001434883"/>
    </source>
</evidence>
<dbReference type="PROSITE" id="PS51257">
    <property type="entry name" value="PROKAR_LIPOPROTEIN"/>
    <property type="match status" value="1"/>
</dbReference>